<evidence type="ECO:0000256" key="9">
    <source>
        <dbReference type="ARBA" id="ARBA00022989"/>
    </source>
</evidence>
<protein>
    <submittedName>
        <fullName evidence="15">Cytochrome b/b6 domain-containing protein</fullName>
    </submittedName>
</protein>
<dbReference type="SUPFAM" id="SSF81342">
    <property type="entry name" value="Transmembrane di-heme cytochromes"/>
    <property type="match status" value="1"/>
</dbReference>
<evidence type="ECO:0000256" key="5">
    <source>
        <dbReference type="ARBA" id="ARBA00022617"/>
    </source>
</evidence>
<dbReference type="RefSeq" id="WP_267652041.1">
    <property type="nucleotide sequence ID" value="NZ_JAOVZR010000001.1"/>
</dbReference>
<keyword evidence="7" id="KW-0479">Metal-binding</keyword>
<accession>A0ABT3Z3M0</accession>
<evidence type="ECO:0000256" key="6">
    <source>
        <dbReference type="ARBA" id="ARBA00022692"/>
    </source>
</evidence>
<dbReference type="PANTHER" id="PTHR30529">
    <property type="entry name" value="CYTOCHROME B561"/>
    <property type="match status" value="1"/>
</dbReference>
<feature type="domain" description="Cytochrome b561 bacterial/Ni-hydrogenase" evidence="14">
    <location>
        <begin position="10"/>
        <end position="176"/>
    </location>
</feature>
<feature type="transmembrane region" description="Helical" evidence="13">
    <location>
        <begin position="50"/>
        <end position="70"/>
    </location>
</feature>
<feature type="transmembrane region" description="Helical" evidence="13">
    <location>
        <begin position="12"/>
        <end position="30"/>
    </location>
</feature>
<keyword evidence="5" id="KW-0349">Heme</keyword>
<comment type="cofactor">
    <cofactor evidence="1">
        <name>heme b</name>
        <dbReference type="ChEBI" id="CHEBI:60344"/>
    </cofactor>
</comment>
<keyword evidence="11 13" id="KW-0472">Membrane</keyword>
<evidence type="ECO:0000256" key="4">
    <source>
        <dbReference type="ARBA" id="ARBA00022475"/>
    </source>
</evidence>
<comment type="caution">
    <text evidence="15">The sequence shown here is derived from an EMBL/GenBank/DDBJ whole genome shotgun (WGS) entry which is preliminary data.</text>
</comment>
<evidence type="ECO:0000256" key="3">
    <source>
        <dbReference type="ARBA" id="ARBA00022448"/>
    </source>
</evidence>
<dbReference type="InterPro" id="IPR052168">
    <property type="entry name" value="Cytochrome_b561_oxidase"/>
</dbReference>
<keyword evidence="4" id="KW-1003">Cell membrane</keyword>
<evidence type="ECO:0000256" key="12">
    <source>
        <dbReference type="ARBA" id="ARBA00037975"/>
    </source>
</evidence>
<dbReference type="EMBL" id="JAOVZR010000001">
    <property type="protein sequence ID" value="MCY0146364.1"/>
    <property type="molecule type" value="Genomic_DNA"/>
</dbReference>
<keyword evidence="16" id="KW-1185">Reference proteome</keyword>
<evidence type="ECO:0000313" key="15">
    <source>
        <dbReference type="EMBL" id="MCY0146364.1"/>
    </source>
</evidence>
<dbReference type="Pfam" id="PF01292">
    <property type="entry name" value="Ni_hydr_CYTB"/>
    <property type="match status" value="1"/>
</dbReference>
<comment type="similarity">
    <text evidence="12">Belongs to the cytochrome b561 family.</text>
</comment>
<name>A0ABT3Z3M0_9HYPH</name>
<proteinExistence type="inferred from homology"/>
<evidence type="ECO:0000256" key="10">
    <source>
        <dbReference type="ARBA" id="ARBA00023004"/>
    </source>
</evidence>
<dbReference type="InterPro" id="IPR011577">
    <property type="entry name" value="Cyt_b561_bac/Ni-Hgenase"/>
</dbReference>
<gene>
    <name evidence="15" type="ORF">OEG84_01185</name>
</gene>
<keyword evidence="8" id="KW-0249">Electron transport</keyword>
<keyword evidence="6 13" id="KW-0812">Transmembrane</keyword>
<reference evidence="15" key="1">
    <citation type="submission" date="2022-10" db="EMBL/GenBank/DDBJ databases">
        <title>Hoeflea sp. G2-23, isolated from marine algae.</title>
        <authorList>
            <person name="Kristyanto S."/>
            <person name="Kim J.M."/>
            <person name="Jeon C.O."/>
        </authorList>
    </citation>
    <scope>NUCLEOTIDE SEQUENCE</scope>
    <source>
        <strain evidence="15">G2-23</strain>
    </source>
</reference>
<evidence type="ECO:0000256" key="1">
    <source>
        <dbReference type="ARBA" id="ARBA00001970"/>
    </source>
</evidence>
<keyword evidence="9 13" id="KW-1133">Transmembrane helix</keyword>
<keyword evidence="10" id="KW-0408">Iron</keyword>
<evidence type="ECO:0000313" key="16">
    <source>
        <dbReference type="Proteomes" id="UP001073227"/>
    </source>
</evidence>
<keyword evidence="3" id="KW-0813">Transport</keyword>
<evidence type="ECO:0000256" key="2">
    <source>
        <dbReference type="ARBA" id="ARBA00004651"/>
    </source>
</evidence>
<evidence type="ECO:0000256" key="13">
    <source>
        <dbReference type="SAM" id="Phobius"/>
    </source>
</evidence>
<sequence length="179" mass="18983">MAIKSSPTAYGNVAAGLHWLTALLIIALLVSGTVADNATEPAIKASVLTVHAPMGVTVLLLTLVRLFWWWRIDTRPPPLGGDPAWQERLAKAVHILLYLLILVMAASGISLFVLSGAGNILFGGAPGPLPDFADFAPRIPHGIGAKVLLALLVGHAGAAFFHHYIKKDATLRRIGFGRS</sequence>
<organism evidence="15 16">
    <name type="scientific">Hoeflea algicola</name>
    <dbReference type="NCBI Taxonomy" id="2983763"/>
    <lineage>
        <taxon>Bacteria</taxon>
        <taxon>Pseudomonadati</taxon>
        <taxon>Pseudomonadota</taxon>
        <taxon>Alphaproteobacteria</taxon>
        <taxon>Hyphomicrobiales</taxon>
        <taxon>Rhizobiaceae</taxon>
        <taxon>Hoeflea</taxon>
    </lineage>
</organism>
<evidence type="ECO:0000256" key="11">
    <source>
        <dbReference type="ARBA" id="ARBA00023136"/>
    </source>
</evidence>
<comment type="subcellular location">
    <subcellularLocation>
        <location evidence="2">Cell membrane</location>
        <topology evidence="2">Multi-pass membrane protein</topology>
    </subcellularLocation>
</comment>
<evidence type="ECO:0000259" key="14">
    <source>
        <dbReference type="Pfam" id="PF01292"/>
    </source>
</evidence>
<evidence type="ECO:0000256" key="8">
    <source>
        <dbReference type="ARBA" id="ARBA00022982"/>
    </source>
</evidence>
<dbReference type="InterPro" id="IPR016174">
    <property type="entry name" value="Di-haem_cyt_TM"/>
</dbReference>
<feature type="transmembrane region" description="Helical" evidence="13">
    <location>
        <begin position="95"/>
        <end position="123"/>
    </location>
</feature>
<dbReference type="Proteomes" id="UP001073227">
    <property type="component" value="Unassembled WGS sequence"/>
</dbReference>
<dbReference type="PANTHER" id="PTHR30529:SF7">
    <property type="entry name" value="CYTOCHROME B561 BACTERIAL_NI-HYDROGENASE DOMAIN-CONTAINING PROTEIN"/>
    <property type="match status" value="1"/>
</dbReference>
<evidence type="ECO:0000256" key="7">
    <source>
        <dbReference type="ARBA" id="ARBA00022723"/>
    </source>
</evidence>
<feature type="transmembrane region" description="Helical" evidence="13">
    <location>
        <begin position="143"/>
        <end position="165"/>
    </location>
</feature>